<evidence type="ECO:0000313" key="5">
    <source>
        <dbReference type="EMBL" id="VYT78185.1"/>
    </source>
</evidence>
<dbReference type="PANTHER" id="PTHR33154">
    <property type="entry name" value="TRANSCRIPTIONAL REGULATOR, ARSR FAMILY"/>
    <property type="match status" value="1"/>
</dbReference>
<dbReference type="PRINTS" id="PR00778">
    <property type="entry name" value="HTHARSR"/>
</dbReference>
<dbReference type="SUPFAM" id="SSF46785">
    <property type="entry name" value="Winged helix' DNA-binding domain"/>
    <property type="match status" value="1"/>
</dbReference>
<organism evidence="5">
    <name type="scientific">Peptoniphilus gorbachii</name>
    <dbReference type="NCBI Taxonomy" id="411567"/>
    <lineage>
        <taxon>Bacteria</taxon>
        <taxon>Bacillati</taxon>
        <taxon>Bacillota</taxon>
        <taxon>Tissierellia</taxon>
        <taxon>Tissierellales</taxon>
        <taxon>Peptoniphilaceae</taxon>
        <taxon>Peptoniphilus</taxon>
    </lineage>
</organism>
<evidence type="ECO:0000259" key="4">
    <source>
        <dbReference type="PROSITE" id="PS50987"/>
    </source>
</evidence>
<dbReference type="PROSITE" id="PS50987">
    <property type="entry name" value="HTH_ARSR_2"/>
    <property type="match status" value="1"/>
</dbReference>
<dbReference type="InterPro" id="IPR036390">
    <property type="entry name" value="WH_DNA-bd_sf"/>
</dbReference>
<dbReference type="Pfam" id="PF01022">
    <property type="entry name" value="HTH_5"/>
    <property type="match status" value="1"/>
</dbReference>
<dbReference type="PANTHER" id="PTHR33154:SF33">
    <property type="entry name" value="TRANSCRIPTIONAL REPRESSOR SDPR"/>
    <property type="match status" value="1"/>
</dbReference>
<dbReference type="Gene3D" id="1.10.10.10">
    <property type="entry name" value="Winged helix-like DNA-binding domain superfamily/Winged helix DNA-binding domain"/>
    <property type="match status" value="1"/>
</dbReference>
<gene>
    <name evidence="5" type="primary">sdpR_1</name>
    <name evidence="5" type="ORF">PGLFYP46_01040</name>
</gene>
<protein>
    <submittedName>
        <fullName evidence="5">Transcriptional repressor SdpR</fullName>
    </submittedName>
</protein>
<dbReference type="RefSeq" id="WP_035110976.1">
    <property type="nucleotide sequence ID" value="NZ_CACRUP010000007.1"/>
</dbReference>
<evidence type="ECO:0000256" key="3">
    <source>
        <dbReference type="ARBA" id="ARBA00023163"/>
    </source>
</evidence>
<reference evidence="5" key="1">
    <citation type="submission" date="2019-11" db="EMBL/GenBank/DDBJ databases">
        <authorList>
            <person name="Feng L."/>
        </authorList>
    </citation>
    <scope>NUCLEOTIDE SEQUENCE</scope>
    <source>
        <strain evidence="5">PgorbachiiLFYP46</strain>
    </source>
</reference>
<keyword evidence="3" id="KW-0804">Transcription</keyword>
<dbReference type="CDD" id="cd00090">
    <property type="entry name" value="HTH_ARSR"/>
    <property type="match status" value="1"/>
</dbReference>
<feature type="domain" description="HTH arsR-type" evidence="4">
    <location>
        <begin position="1"/>
        <end position="87"/>
    </location>
</feature>
<evidence type="ECO:0000256" key="1">
    <source>
        <dbReference type="ARBA" id="ARBA00023015"/>
    </source>
</evidence>
<evidence type="ECO:0000256" key="2">
    <source>
        <dbReference type="ARBA" id="ARBA00023125"/>
    </source>
</evidence>
<name>A0A6N2ZF14_9FIRM</name>
<dbReference type="InterPro" id="IPR001845">
    <property type="entry name" value="HTH_ArsR_DNA-bd_dom"/>
</dbReference>
<dbReference type="NCBIfam" id="NF033788">
    <property type="entry name" value="HTH_metalloreg"/>
    <property type="match status" value="1"/>
</dbReference>
<dbReference type="InterPro" id="IPR036388">
    <property type="entry name" value="WH-like_DNA-bd_sf"/>
</dbReference>
<dbReference type="GO" id="GO:0003700">
    <property type="term" value="F:DNA-binding transcription factor activity"/>
    <property type="evidence" value="ECO:0007669"/>
    <property type="project" value="InterPro"/>
</dbReference>
<dbReference type="EMBL" id="CACRUP010000007">
    <property type="protein sequence ID" value="VYT78185.1"/>
    <property type="molecule type" value="Genomic_DNA"/>
</dbReference>
<dbReference type="InterPro" id="IPR011991">
    <property type="entry name" value="ArsR-like_HTH"/>
</dbReference>
<accession>A0A6N2ZF14</accession>
<dbReference type="SMART" id="SM00418">
    <property type="entry name" value="HTH_ARSR"/>
    <property type="match status" value="1"/>
</dbReference>
<dbReference type="GO" id="GO:0003677">
    <property type="term" value="F:DNA binding"/>
    <property type="evidence" value="ECO:0007669"/>
    <property type="project" value="UniProtKB-KW"/>
</dbReference>
<keyword evidence="1" id="KW-0805">Transcription regulation</keyword>
<keyword evidence="2" id="KW-0238">DNA-binding</keyword>
<dbReference type="InterPro" id="IPR051081">
    <property type="entry name" value="HTH_MetalResp_TranReg"/>
</dbReference>
<dbReference type="AlphaFoldDB" id="A0A6N2ZF14"/>
<sequence length="87" mass="10139">MIDLVRIFHALSNSIRVDILLIISNKNLTAGEIASHFKLEKATISYHLSLLKMSKLITSSRHKNYIYYSINRDTFVEVIGWLDKFRI</sequence>
<proteinExistence type="predicted"/>